<dbReference type="EMBL" id="CP107246">
    <property type="protein sequence ID" value="WIM05500.1"/>
    <property type="molecule type" value="Genomic_DNA"/>
</dbReference>
<dbReference type="InterPro" id="IPR000326">
    <property type="entry name" value="PAP2/HPO"/>
</dbReference>
<dbReference type="CDD" id="cd03396">
    <property type="entry name" value="PAP2_like_6"/>
    <property type="match status" value="1"/>
</dbReference>
<dbReference type="KEGG" id="npv:OHM77_12580"/>
<accession>A0AA49FL00</accession>
<feature type="transmembrane region" description="Helical" evidence="1">
    <location>
        <begin position="133"/>
        <end position="151"/>
    </location>
</feature>
<dbReference type="AlphaFoldDB" id="A0AA49FL00"/>
<organism evidence="3">
    <name type="scientific">Candidatus Nitricoxidivorans perseverans</name>
    <dbReference type="NCBI Taxonomy" id="2975601"/>
    <lineage>
        <taxon>Bacteria</taxon>
        <taxon>Pseudomonadati</taxon>
        <taxon>Pseudomonadota</taxon>
        <taxon>Betaproteobacteria</taxon>
        <taxon>Nitrosomonadales</taxon>
        <taxon>Sterolibacteriaceae</taxon>
        <taxon>Candidatus Nitricoxidivorans</taxon>
    </lineage>
</organism>
<evidence type="ECO:0000259" key="2">
    <source>
        <dbReference type="SMART" id="SM00014"/>
    </source>
</evidence>
<gene>
    <name evidence="3" type="ORF">OHM77_12580</name>
</gene>
<keyword evidence="1" id="KW-0472">Membrane</keyword>
<feature type="transmembrane region" description="Helical" evidence="1">
    <location>
        <begin position="78"/>
        <end position="96"/>
    </location>
</feature>
<dbReference type="Proteomes" id="UP001234916">
    <property type="component" value="Chromosome"/>
</dbReference>
<dbReference type="InterPro" id="IPR036938">
    <property type="entry name" value="PAP2/HPO_sf"/>
</dbReference>
<dbReference type="Pfam" id="PF01569">
    <property type="entry name" value="PAP2"/>
    <property type="match status" value="1"/>
</dbReference>
<feature type="domain" description="Phosphatidic acid phosphatase type 2/haloperoxidase" evidence="2">
    <location>
        <begin position="78"/>
        <end position="199"/>
    </location>
</feature>
<protein>
    <submittedName>
        <fullName evidence="3">Phosphatase PAP2 family protein</fullName>
    </submittedName>
</protein>
<dbReference type="SMART" id="SM00014">
    <property type="entry name" value="acidPPc"/>
    <property type="match status" value="1"/>
</dbReference>
<keyword evidence="1" id="KW-1133">Transmembrane helix</keyword>
<sequence>MPLLFGGAAFLFLIAPGIDLAASSLFYEPIDGFTLGNTVWAQFFYKWSPRLVYLWEILLIVAVLASLWQRFRGLRRHALFLLAVLAVGPGLSLTVLKDHWGRARPHQIVEFGGDRQFTPAWVIAGQCEKNCSFASGHAAGAFSLMALAWVFPKRRRFWLVAGALWGAHMGLVRMAQGGHFLSDVVFSGFIVYFTAALLARWVFYRPAPS</sequence>
<reference evidence="3" key="1">
    <citation type="journal article" date="2023" name="Nat. Microbiol.">
        <title>Enrichment and characterization of a nitric oxide-reducing microbial community in a continuous bioreactor.</title>
        <authorList>
            <person name="Garrido-Amador P."/>
            <person name="Stortenbeker N."/>
            <person name="Wessels H.J.C.T."/>
            <person name="Speth D.R."/>
            <person name="Garcia-Heredia I."/>
            <person name="Kartal B."/>
        </authorList>
    </citation>
    <scope>NUCLEOTIDE SEQUENCE</scope>
    <source>
        <strain evidence="3">MAG1</strain>
    </source>
</reference>
<name>A0AA49FL00_9PROT</name>
<evidence type="ECO:0000256" key="1">
    <source>
        <dbReference type="SAM" id="Phobius"/>
    </source>
</evidence>
<keyword evidence="1" id="KW-0812">Transmembrane</keyword>
<proteinExistence type="predicted"/>
<dbReference type="Gene3D" id="1.20.144.10">
    <property type="entry name" value="Phosphatidic acid phosphatase type 2/haloperoxidase"/>
    <property type="match status" value="1"/>
</dbReference>
<feature type="transmembrane region" description="Helical" evidence="1">
    <location>
        <begin position="184"/>
        <end position="203"/>
    </location>
</feature>
<feature type="transmembrane region" description="Helical" evidence="1">
    <location>
        <begin position="52"/>
        <end position="71"/>
    </location>
</feature>
<dbReference type="SUPFAM" id="SSF48317">
    <property type="entry name" value="Acid phosphatase/Vanadium-dependent haloperoxidase"/>
    <property type="match status" value="1"/>
</dbReference>
<feature type="transmembrane region" description="Helical" evidence="1">
    <location>
        <begin position="158"/>
        <end position="178"/>
    </location>
</feature>
<evidence type="ECO:0000313" key="3">
    <source>
        <dbReference type="EMBL" id="WIM05500.1"/>
    </source>
</evidence>